<reference evidence="4 5" key="1">
    <citation type="journal article" date="2018" name="BMC Genomics">
        <title>Comparative genome analyses reveal sequence features reflecting distinct modes of host-adaptation between dicot and monocot powdery mildew.</title>
        <authorList>
            <person name="Wu Y."/>
            <person name="Ma X."/>
            <person name="Pan Z."/>
            <person name="Kale S.D."/>
            <person name="Song Y."/>
            <person name="King H."/>
            <person name="Zhang Q."/>
            <person name="Presley C."/>
            <person name="Deng X."/>
            <person name="Wei C.I."/>
            <person name="Xiao S."/>
        </authorList>
    </citation>
    <scope>NUCLEOTIDE SEQUENCE [LARGE SCALE GENOMIC DNA]</scope>
    <source>
        <strain evidence="4">UMSG1</strain>
    </source>
</reference>
<evidence type="ECO:0000256" key="2">
    <source>
        <dbReference type="SAM" id="SignalP"/>
    </source>
</evidence>
<dbReference type="InterPro" id="IPR056124">
    <property type="entry name" value="DUF7707"/>
</dbReference>
<feature type="domain" description="DUF7707" evidence="3">
    <location>
        <begin position="26"/>
        <end position="131"/>
    </location>
</feature>
<organism evidence="4 5">
    <name type="scientific">Golovinomyces cichoracearum</name>
    <dbReference type="NCBI Taxonomy" id="62708"/>
    <lineage>
        <taxon>Eukaryota</taxon>
        <taxon>Fungi</taxon>
        <taxon>Dikarya</taxon>
        <taxon>Ascomycota</taxon>
        <taxon>Pezizomycotina</taxon>
        <taxon>Leotiomycetes</taxon>
        <taxon>Erysiphales</taxon>
        <taxon>Erysiphaceae</taxon>
        <taxon>Golovinomyces</taxon>
    </lineage>
</organism>
<feature type="signal peptide" evidence="2">
    <location>
        <begin position="1"/>
        <end position="22"/>
    </location>
</feature>
<dbReference type="AlphaFoldDB" id="A0A420IVA0"/>
<dbReference type="EMBL" id="MCBS01021145">
    <property type="protein sequence ID" value="RKF78457.1"/>
    <property type="molecule type" value="Genomic_DNA"/>
</dbReference>
<keyword evidence="2" id="KW-0732">Signal</keyword>
<comment type="caution">
    <text evidence="4">The sequence shown here is derived from an EMBL/GenBank/DDBJ whole genome shotgun (WGS) entry which is preliminary data.</text>
</comment>
<dbReference type="Pfam" id="PF24808">
    <property type="entry name" value="DUF7707"/>
    <property type="match status" value="1"/>
</dbReference>
<sequence>MHSFKFSFAVGVLAHLFMSVNSQATYSIEPSSVSLSIRNSWCSSQTTSCPILCMQYPGQSSTTADNRCDPKTLTFSCVCENGLSPNASEFSQTLPFFVCQEYGNQCVAACDGDTLCQGACREDHPCGAQNPTRINATSSSVSASHTESSTSDVAYSGLAGSSGSGSSDSNKSGSVAALYPVQGYISAIVFASMFLGFAIMM</sequence>
<keyword evidence="1" id="KW-0472">Membrane</keyword>
<evidence type="ECO:0000256" key="1">
    <source>
        <dbReference type="SAM" id="Phobius"/>
    </source>
</evidence>
<evidence type="ECO:0000259" key="3">
    <source>
        <dbReference type="Pfam" id="PF24808"/>
    </source>
</evidence>
<keyword evidence="1" id="KW-0812">Transmembrane</keyword>
<keyword evidence="1" id="KW-1133">Transmembrane helix</keyword>
<feature type="transmembrane region" description="Helical" evidence="1">
    <location>
        <begin position="181"/>
        <end position="200"/>
    </location>
</feature>
<evidence type="ECO:0000313" key="4">
    <source>
        <dbReference type="EMBL" id="RKF78457.1"/>
    </source>
</evidence>
<evidence type="ECO:0000313" key="5">
    <source>
        <dbReference type="Proteomes" id="UP000285326"/>
    </source>
</evidence>
<dbReference type="PANTHER" id="PTHR38118">
    <property type="entry name" value="ANCHORED CELL WALL PROTEIN 11-RELATED"/>
    <property type="match status" value="1"/>
</dbReference>
<proteinExistence type="predicted"/>
<dbReference type="Proteomes" id="UP000285326">
    <property type="component" value="Unassembled WGS sequence"/>
</dbReference>
<name>A0A420IVA0_9PEZI</name>
<feature type="chain" id="PRO_5019205496" description="DUF7707 domain-containing protein" evidence="2">
    <location>
        <begin position="23"/>
        <end position="201"/>
    </location>
</feature>
<protein>
    <recommendedName>
        <fullName evidence="3">DUF7707 domain-containing protein</fullName>
    </recommendedName>
</protein>
<accession>A0A420IVA0</accession>
<dbReference type="PANTHER" id="PTHR38118:SF2">
    <property type="entry name" value="CDP-ALCOHOL PHOSPHATIDYLTRANSFERASE PROTEIN"/>
    <property type="match status" value="1"/>
</dbReference>
<gene>
    <name evidence="4" type="ORF">GcM1_211039</name>
</gene>